<keyword evidence="2" id="KW-1133">Transmembrane helix</keyword>
<accession>A0A8S1DQI2</accession>
<dbReference type="EMBL" id="CADEPI010000454">
    <property type="protein sequence ID" value="CAB3386094.1"/>
    <property type="molecule type" value="Genomic_DNA"/>
</dbReference>
<sequence>MNKMSFFVSIAQSVCLQLSAVTVLWVLYLLSFDHGLKRTLRGLSATWLSRKVNVTQLEQELHFGCDIPEAQRGGRGEGWGSSNQPKSSTVLKSEVDRQ</sequence>
<keyword evidence="2" id="KW-0472">Membrane</keyword>
<name>A0A8S1DQI2_9INSE</name>
<evidence type="ECO:0000313" key="4">
    <source>
        <dbReference type="Proteomes" id="UP000494165"/>
    </source>
</evidence>
<feature type="transmembrane region" description="Helical" evidence="2">
    <location>
        <begin position="6"/>
        <end position="30"/>
    </location>
</feature>
<keyword evidence="2" id="KW-0812">Transmembrane</keyword>
<gene>
    <name evidence="3" type="ORF">CLODIP_2_CD09685</name>
</gene>
<feature type="compositionally biased region" description="Polar residues" evidence="1">
    <location>
        <begin position="80"/>
        <end position="91"/>
    </location>
</feature>
<comment type="caution">
    <text evidence="3">The sequence shown here is derived from an EMBL/GenBank/DDBJ whole genome shotgun (WGS) entry which is preliminary data.</text>
</comment>
<evidence type="ECO:0000256" key="1">
    <source>
        <dbReference type="SAM" id="MobiDB-lite"/>
    </source>
</evidence>
<reference evidence="3 4" key="1">
    <citation type="submission" date="2020-04" db="EMBL/GenBank/DDBJ databases">
        <authorList>
            <person name="Alioto T."/>
            <person name="Alioto T."/>
            <person name="Gomez Garrido J."/>
        </authorList>
    </citation>
    <scope>NUCLEOTIDE SEQUENCE [LARGE SCALE GENOMIC DNA]</scope>
</reference>
<dbReference type="Proteomes" id="UP000494165">
    <property type="component" value="Unassembled WGS sequence"/>
</dbReference>
<dbReference type="AlphaFoldDB" id="A0A8S1DQI2"/>
<protein>
    <submittedName>
        <fullName evidence="3">Uncharacterized protein</fullName>
    </submittedName>
</protein>
<evidence type="ECO:0000256" key="2">
    <source>
        <dbReference type="SAM" id="Phobius"/>
    </source>
</evidence>
<keyword evidence="4" id="KW-1185">Reference proteome</keyword>
<evidence type="ECO:0000313" key="3">
    <source>
        <dbReference type="EMBL" id="CAB3386094.1"/>
    </source>
</evidence>
<feature type="region of interest" description="Disordered" evidence="1">
    <location>
        <begin position="68"/>
        <end position="98"/>
    </location>
</feature>
<organism evidence="3 4">
    <name type="scientific">Cloeon dipterum</name>
    <dbReference type="NCBI Taxonomy" id="197152"/>
    <lineage>
        <taxon>Eukaryota</taxon>
        <taxon>Metazoa</taxon>
        <taxon>Ecdysozoa</taxon>
        <taxon>Arthropoda</taxon>
        <taxon>Hexapoda</taxon>
        <taxon>Insecta</taxon>
        <taxon>Pterygota</taxon>
        <taxon>Palaeoptera</taxon>
        <taxon>Ephemeroptera</taxon>
        <taxon>Pisciforma</taxon>
        <taxon>Baetidae</taxon>
        <taxon>Cloeon</taxon>
    </lineage>
</organism>
<proteinExistence type="predicted"/>